<feature type="region of interest" description="Disordered" evidence="1">
    <location>
        <begin position="249"/>
        <end position="320"/>
    </location>
</feature>
<organism evidence="2 3">
    <name type="scientific">Bemisia tabaci</name>
    <name type="common">Sweetpotato whitefly</name>
    <name type="synonym">Aleurodes tabaci</name>
    <dbReference type="NCBI Taxonomy" id="7038"/>
    <lineage>
        <taxon>Eukaryota</taxon>
        <taxon>Metazoa</taxon>
        <taxon>Ecdysozoa</taxon>
        <taxon>Arthropoda</taxon>
        <taxon>Hexapoda</taxon>
        <taxon>Insecta</taxon>
        <taxon>Pterygota</taxon>
        <taxon>Neoptera</taxon>
        <taxon>Paraneoptera</taxon>
        <taxon>Hemiptera</taxon>
        <taxon>Sternorrhyncha</taxon>
        <taxon>Aleyrodoidea</taxon>
        <taxon>Aleyrodidae</taxon>
        <taxon>Aleyrodinae</taxon>
        <taxon>Bemisia</taxon>
    </lineage>
</organism>
<evidence type="ECO:0000313" key="3">
    <source>
        <dbReference type="Proteomes" id="UP001152759"/>
    </source>
</evidence>
<gene>
    <name evidence="2" type="ORF">BEMITA_LOCUS7416</name>
</gene>
<feature type="compositionally biased region" description="Polar residues" evidence="1">
    <location>
        <begin position="309"/>
        <end position="320"/>
    </location>
</feature>
<feature type="compositionally biased region" description="Polar residues" evidence="1">
    <location>
        <begin position="249"/>
        <end position="258"/>
    </location>
</feature>
<sequence>MSIIRPARFNFENNDGNPGGEGDQGDPPGNQQAPEIQNMDAEQFAAEFARLQQAVTALQQNNNQSWLQLKSADLATIPEFKGETNLLPLFIKICDQLVTTFGVPDNPNHVQNSRLMRGFLAKIKGQAQVQIGNNDYSTWDILKAKLREFYGDRKTDRTLTIELCRMFQNSGEKPIDFYNRITYQLNLTLAYMNNHNRMDHLEFIHELGLQVFLRGLKDPLRQYLKSRDPKTLVEALNLMTNEFQFETSGSISSETFPGNSSNNQKKQNNKPFQKDNNYQKNNFPSISQNYQSNRPNYQNKPNFRKFGQGKSNFNRDQNQG</sequence>
<dbReference type="Proteomes" id="UP001152759">
    <property type="component" value="Chromosome 4"/>
</dbReference>
<feature type="compositionally biased region" description="Polar residues" evidence="1">
    <location>
        <begin position="278"/>
        <end position="301"/>
    </location>
</feature>
<dbReference type="AlphaFoldDB" id="A0A9P0ABZ3"/>
<proteinExistence type="predicted"/>
<feature type="region of interest" description="Disordered" evidence="1">
    <location>
        <begin position="1"/>
        <end position="34"/>
    </location>
</feature>
<reference evidence="2" key="1">
    <citation type="submission" date="2021-12" db="EMBL/GenBank/DDBJ databases">
        <authorList>
            <person name="King R."/>
        </authorList>
    </citation>
    <scope>NUCLEOTIDE SEQUENCE</scope>
</reference>
<accession>A0A9P0ABZ3</accession>
<evidence type="ECO:0000313" key="2">
    <source>
        <dbReference type="EMBL" id="CAH0388505.1"/>
    </source>
</evidence>
<evidence type="ECO:0000256" key="1">
    <source>
        <dbReference type="SAM" id="MobiDB-lite"/>
    </source>
</evidence>
<protein>
    <submittedName>
        <fullName evidence="2">Uncharacterized protein</fullName>
    </submittedName>
</protein>
<keyword evidence="3" id="KW-1185">Reference proteome</keyword>
<feature type="compositionally biased region" description="Low complexity" evidence="1">
    <location>
        <begin position="259"/>
        <end position="276"/>
    </location>
</feature>
<dbReference type="EMBL" id="OU963865">
    <property type="protein sequence ID" value="CAH0388505.1"/>
    <property type="molecule type" value="Genomic_DNA"/>
</dbReference>
<name>A0A9P0ABZ3_BEMTA</name>